<dbReference type="HOGENOM" id="CLU_1028319_0_0_1"/>
<reference evidence="8" key="1">
    <citation type="journal article" date="2013" name="Nature">
        <title>Pan genome of the phytoplankton Emiliania underpins its global distribution.</title>
        <authorList>
            <person name="Read B.A."/>
            <person name="Kegel J."/>
            <person name="Klute M.J."/>
            <person name="Kuo A."/>
            <person name="Lefebvre S.C."/>
            <person name="Maumus F."/>
            <person name="Mayer C."/>
            <person name="Miller J."/>
            <person name="Monier A."/>
            <person name="Salamov A."/>
            <person name="Young J."/>
            <person name="Aguilar M."/>
            <person name="Claverie J.M."/>
            <person name="Frickenhaus S."/>
            <person name="Gonzalez K."/>
            <person name="Herman E.K."/>
            <person name="Lin Y.C."/>
            <person name="Napier J."/>
            <person name="Ogata H."/>
            <person name="Sarno A.F."/>
            <person name="Shmutz J."/>
            <person name="Schroeder D."/>
            <person name="de Vargas C."/>
            <person name="Verret F."/>
            <person name="von Dassow P."/>
            <person name="Valentin K."/>
            <person name="Van de Peer Y."/>
            <person name="Wheeler G."/>
            <person name="Dacks J.B."/>
            <person name="Delwiche C.F."/>
            <person name="Dyhrman S.T."/>
            <person name="Glockner G."/>
            <person name="John U."/>
            <person name="Richards T."/>
            <person name="Worden A.Z."/>
            <person name="Zhang X."/>
            <person name="Grigoriev I.V."/>
            <person name="Allen A.E."/>
            <person name="Bidle K."/>
            <person name="Borodovsky M."/>
            <person name="Bowler C."/>
            <person name="Brownlee C."/>
            <person name="Cock J.M."/>
            <person name="Elias M."/>
            <person name="Gladyshev V.N."/>
            <person name="Groth M."/>
            <person name="Guda C."/>
            <person name="Hadaegh A."/>
            <person name="Iglesias-Rodriguez M.D."/>
            <person name="Jenkins J."/>
            <person name="Jones B.M."/>
            <person name="Lawson T."/>
            <person name="Leese F."/>
            <person name="Lindquist E."/>
            <person name="Lobanov A."/>
            <person name="Lomsadze A."/>
            <person name="Malik S.B."/>
            <person name="Marsh M.E."/>
            <person name="Mackinder L."/>
            <person name="Mock T."/>
            <person name="Mueller-Roeber B."/>
            <person name="Pagarete A."/>
            <person name="Parker M."/>
            <person name="Probert I."/>
            <person name="Quesneville H."/>
            <person name="Raines C."/>
            <person name="Rensing S.A."/>
            <person name="Riano-Pachon D.M."/>
            <person name="Richier S."/>
            <person name="Rokitta S."/>
            <person name="Shiraiwa Y."/>
            <person name="Soanes D.M."/>
            <person name="van der Giezen M."/>
            <person name="Wahlund T.M."/>
            <person name="Williams B."/>
            <person name="Wilson W."/>
            <person name="Wolfe G."/>
            <person name="Wurch L.L."/>
        </authorList>
    </citation>
    <scope>NUCLEOTIDE SEQUENCE</scope>
</reference>
<dbReference type="PaxDb" id="2903-EOD13965"/>
<accession>A0A0D3IRT0</accession>
<dbReference type="eggNOG" id="KOG1485">
    <property type="taxonomic scope" value="Eukaryota"/>
</dbReference>
<keyword evidence="2" id="KW-0813">Transport</keyword>
<dbReference type="EnsemblProtists" id="EOD13965">
    <property type="protein sequence ID" value="EOD13965"/>
    <property type="gene ID" value="EMIHUDRAFT_246520"/>
</dbReference>
<dbReference type="InterPro" id="IPR058533">
    <property type="entry name" value="Cation_efflux_TM"/>
</dbReference>
<evidence type="ECO:0000256" key="3">
    <source>
        <dbReference type="ARBA" id="ARBA00022692"/>
    </source>
</evidence>
<feature type="domain" description="Cation efflux protein transmembrane" evidence="6">
    <location>
        <begin position="140"/>
        <end position="233"/>
    </location>
</feature>
<evidence type="ECO:0000259" key="6">
    <source>
        <dbReference type="Pfam" id="PF01545"/>
    </source>
</evidence>
<dbReference type="InterPro" id="IPR027469">
    <property type="entry name" value="Cation_efflux_TMD_sf"/>
</dbReference>
<dbReference type="GeneID" id="17260115"/>
<name>A0A0D3IRT0_EMIH1</name>
<dbReference type="GO" id="GO:0008324">
    <property type="term" value="F:monoatomic cation transmembrane transporter activity"/>
    <property type="evidence" value="ECO:0007669"/>
    <property type="project" value="InterPro"/>
</dbReference>
<evidence type="ECO:0000313" key="7">
    <source>
        <dbReference type="EnsemblProtists" id="EOD13965"/>
    </source>
</evidence>
<comment type="subcellular location">
    <subcellularLocation>
        <location evidence="1">Membrane</location>
        <topology evidence="1">Multi-pass membrane protein</topology>
    </subcellularLocation>
</comment>
<dbReference type="SUPFAM" id="SSF161111">
    <property type="entry name" value="Cation efflux protein transmembrane domain-like"/>
    <property type="match status" value="1"/>
</dbReference>
<dbReference type="EnsemblProtists" id="EOD32150">
    <property type="protein sequence ID" value="EOD32150"/>
    <property type="gene ID" value="EMIHUDRAFT_202761"/>
</dbReference>
<evidence type="ECO:0000256" key="5">
    <source>
        <dbReference type="ARBA" id="ARBA00023136"/>
    </source>
</evidence>
<dbReference type="KEGG" id="ehx:EMIHUDRAFT_202761"/>
<keyword evidence="3" id="KW-0812">Transmembrane</keyword>
<dbReference type="GeneID" id="17277422"/>
<dbReference type="STRING" id="2903.R1DHG7"/>
<dbReference type="InterPro" id="IPR050291">
    <property type="entry name" value="CDF_Transporter"/>
</dbReference>
<proteinExistence type="predicted"/>
<sequence length="271" mass="28683">MHSLFSASGARKSKHTLPNEREGFALAVGASMQWSKPHGQGSLAWHPGTLLWGTIDAASATMMLITALMVKPSMTLLRTHQKAKHAPAIVCAQTLARYWASASSGALIADGWHSLSDLFSDALCWASVQLGAHGYERLEHVCTLGIAAILLATGVAMTELLFSISHAVGVRCRSPSLIANAFHHRSDALSSVVAVFGIFGVMCGCRWIDSLAATAVGLMVARMGSEVAMESLAAIGEASQDIAAKSTGAIPRPRMIPHIVLRPSGSRLRFC</sequence>
<dbReference type="GO" id="GO:0016020">
    <property type="term" value="C:membrane"/>
    <property type="evidence" value="ECO:0007669"/>
    <property type="project" value="UniProtKB-SubCell"/>
</dbReference>
<dbReference type="KEGG" id="ehx:EMIHUDRAFT_246520"/>
<dbReference type="Pfam" id="PF01545">
    <property type="entry name" value="Cation_efflux"/>
    <property type="match status" value="1"/>
</dbReference>
<evidence type="ECO:0000256" key="1">
    <source>
        <dbReference type="ARBA" id="ARBA00004141"/>
    </source>
</evidence>
<organism evidence="7 8">
    <name type="scientific">Emiliania huxleyi (strain CCMP1516)</name>
    <dbReference type="NCBI Taxonomy" id="280463"/>
    <lineage>
        <taxon>Eukaryota</taxon>
        <taxon>Haptista</taxon>
        <taxon>Haptophyta</taxon>
        <taxon>Prymnesiophyceae</taxon>
        <taxon>Isochrysidales</taxon>
        <taxon>Noelaerhabdaceae</taxon>
        <taxon>Emiliania</taxon>
    </lineage>
</organism>
<evidence type="ECO:0000313" key="8">
    <source>
        <dbReference type="Proteomes" id="UP000013827"/>
    </source>
</evidence>
<keyword evidence="8" id="KW-1185">Reference proteome</keyword>
<evidence type="ECO:0000256" key="4">
    <source>
        <dbReference type="ARBA" id="ARBA00022989"/>
    </source>
</evidence>
<protein>
    <recommendedName>
        <fullName evidence="6">Cation efflux protein transmembrane domain-containing protein</fullName>
    </recommendedName>
</protein>
<dbReference type="Proteomes" id="UP000013827">
    <property type="component" value="Unassembled WGS sequence"/>
</dbReference>
<evidence type="ECO:0000256" key="2">
    <source>
        <dbReference type="ARBA" id="ARBA00022448"/>
    </source>
</evidence>
<dbReference type="PANTHER" id="PTHR43840:SF15">
    <property type="entry name" value="MITOCHONDRIAL METAL TRANSPORTER 1-RELATED"/>
    <property type="match status" value="1"/>
</dbReference>
<keyword evidence="4" id="KW-1133">Transmembrane helix</keyword>
<keyword evidence="5" id="KW-0472">Membrane</keyword>
<dbReference type="Gene3D" id="1.20.1510.10">
    <property type="entry name" value="Cation efflux protein transmembrane domain"/>
    <property type="match status" value="1"/>
</dbReference>
<dbReference type="RefSeq" id="XP_005766394.1">
    <property type="nucleotide sequence ID" value="XM_005766337.1"/>
</dbReference>
<dbReference type="AlphaFoldDB" id="A0A0D3IRT0"/>
<reference evidence="7" key="2">
    <citation type="submission" date="2024-10" db="UniProtKB">
        <authorList>
            <consortium name="EnsemblProtists"/>
        </authorList>
    </citation>
    <scope>IDENTIFICATION</scope>
</reference>
<dbReference type="RefSeq" id="XP_005784579.1">
    <property type="nucleotide sequence ID" value="XM_005784522.1"/>
</dbReference>
<dbReference type="PANTHER" id="PTHR43840">
    <property type="entry name" value="MITOCHONDRIAL METAL TRANSPORTER 1-RELATED"/>
    <property type="match status" value="1"/>
</dbReference>